<dbReference type="Gene3D" id="1.10.10.10">
    <property type="entry name" value="Winged helix-like DNA-binding domain superfamily/Winged helix DNA-binding domain"/>
    <property type="match status" value="1"/>
</dbReference>
<dbReference type="SUPFAM" id="SSF52172">
    <property type="entry name" value="CheY-like"/>
    <property type="match status" value="1"/>
</dbReference>
<evidence type="ECO:0000256" key="9">
    <source>
        <dbReference type="PROSITE-ProRule" id="PRU01091"/>
    </source>
</evidence>
<keyword evidence="4" id="KW-0805">Transcription regulation</keyword>
<dbReference type="PANTHER" id="PTHR48111">
    <property type="entry name" value="REGULATOR OF RPOS"/>
    <property type="match status" value="1"/>
</dbReference>
<dbReference type="Proteomes" id="UP000186015">
    <property type="component" value="Unassembled WGS sequence"/>
</dbReference>
<dbReference type="SMART" id="SM00448">
    <property type="entry name" value="REC"/>
    <property type="match status" value="1"/>
</dbReference>
<feature type="domain" description="OmpR/PhoB-type" evidence="11">
    <location>
        <begin position="124"/>
        <end position="222"/>
    </location>
</feature>
<evidence type="ECO:0000256" key="8">
    <source>
        <dbReference type="PROSITE-ProRule" id="PRU00169"/>
    </source>
</evidence>
<dbReference type="InterPro" id="IPR011006">
    <property type="entry name" value="CheY-like_superfamily"/>
</dbReference>
<feature type="domain" description="Response regulatory" evidence="10">
    <location>
        <begin position="2"/>
        <end position="116"/>
    </location>
</feature>
<dbReference type="EMBL" id="FOAT01000001">
    <property type="protein sequence ID" value="SEK29068.1"/>
    <property type="molecule type" value="Genomic_DNA"/>
</dbReference>
<keyword evidence="2 8" id="KW-0597">Phosphoprotein</keyword>
<sequence length="224" mass="25277">MKILIAEDESSLNEVITKKLKQEGFCVDSCLDGGEALERLLYTDYDMAVLDIMMPVLSGTEVLTDLRRHGKNTPVIFLTAKDTVHDRVTGLNLGANDYIVKPFSFDELIARIMAVRRTVSGNISNQITLADLTVDIDTHIITLEGCEITLTGKEYELLEYLMMNKGHILSKAKILSHVWGYDYEGGDKIVEVYMNYLRKKIDAGRDKKLIHTVRGIGYVMKEEV</sequence>
<dbReference type="InterPro" id="IPR039420">
    <property type="entry name" value="WalR-like"/>
</dbReference>
<accession>A0A1H7FSW4</accession>
<protein>
    <recommendedName>
        <fullName evidence="1">Stage 0 sporulation protein A homolog</fullName>
    </recommendedName>
</protein>
<gene>
    <name evidence="12" type="ORF">SAMN05216469_101390</name>
</gene>
<dbReference type="InterPro" id="IPR036388">
    <property type="entry name" value="WH-like_DNA-bd_sf"/>
</dbReference>
<evidence type="ECO:0000259" key="11">
    <source>
        <dbReference type="PROSITE" id="PS51755"/>
    </source>
</evidence>
<dbReference type="GO" id="GO:0005829">
    <property type="term" value="C:cytosol"/>
    <property type="evidence" value="ECO:0007669"/>
    <property type="project" value="TreeGrafter"/>
</dbReference>
<evidence type="ECO:0000256" key="4">
    <source>
        <dbReference type="ARBA" id="ARBA00023015"/>
    </source>
</evidence>
<dbReference type="GO" id="GO:0000976">
    <property type="term" value="F:transcription cis-regulatory region binding"/>
    <property type="evidence" value="ECO:0007669"/>
    <property type="project" value="TreeGrafter"/>
</dbReference>
<dbReference type="Pfam" id="PF00486">
    <property type="entry name" value="Trans_reg_C"/>
    <property type="match status" value="1"/>
</dbReference>
<organism evidence="12 13">
    <name type="scientific">Ruminococcus albus</name>
    <dbReference type="NCBI Taxonomy" id="1264"/>
    <lineage>
        <taxon>Bacteria</taxon>
        <taxon>Bacillati</taxon>
        <taxon>Bacillota</taxon>
        <taxon>Clostridia</taxon>
        <taxon>Eubacteriales</taxon>
        <taxon>Oscillospiraceae</taxon>
        <taxon>Ruminococcus</taxon>
    </lineage>
</organism>
<evidence type="ECO:0000313" key="12">
    <source>
        <dbReference type="EMBL" id="SEK29068.1"/>
    </source>
</evidence>
<dbReference type="PROSITE" id="PS50110">
    <property type="entry name" value="RESPONSE_REGULATORY"/>
    <property type="match status" value="1"/>
</dbReference>
<evidence type="ECO:0000256" key="3">
    <source>
        <dbReference type="ARBA" id="ARBA00023012"/>
    </source>
</evidence>
<feature type="DNA-binding region" description="OmpR/PhoB-type" evidence="9">
    <location>
        <begin position="124"/>
        <end position="222"/>
    </location>
</feature>
<dbReference type="FunFam" id="1.10.10.10:FF:000005">
    <property type="entry name" value="Two-component system response regulator"/>
    <property type="match status" value="1"/>
</dbReference>
<reference evidence="12 13" key="1">
    <citation type="submission" date="2016-10" db="EMBL/GenBank/DDBJ databases">
        <authorList>
            <person name="de Groot N.N."/>
        </authorList>
    </citation>
    <scope>NUCLEOTIDE SEQUENCE [LARGE SCALE GENOMIC DNA]</scope>
    <source>
        <strain evidence="12 13">KH2T6</strain>
    </source>
</reference>
<dbReference type="Pfam" id="PF00072">
    <property type="entry name" value="Response_reg"/>
    <property type="match status" value="1"/>
</dbReference>
<dbReference type="CDD" id="cd00383">
    <property type="entry name" value="trans_reg_C"/>
    <property type="match status" value="1"/>
</dbReference>
<evidence type="ECO:0000256" key="1">
    <source>
        <dbReference type="ARBA" id="ARBA00018672"/>
    </source>
</evidence>
<dbReference type="Gene3D" id="6.10.250.690">
    <property type="match status" value="1"/>
</dbReference>
<dbReference type="InterPro" id="IPR001789">
    <property type="entry name" value="Sig_transdc_resp-reg_receiver"/>
</dbReference>
<dbReference type="InterPro" id="IPR001867">
    <property type="entry name" value="OmpR/PhoB-type_DNA-bd"/>
</dbReference>
<evidence type="ECO:0000313" key="13">
    <source>
        <dbReference type="Proteomes" id="UP000186015"/>
    </source>
</evidence>
<name>A0A1H7FSW4_RUMAL</name>
<keyword evidence="3" id="KW-0902">Two-component regulatory system</keyword>
<evidence type="ECO:0000256" key="7">
    <source>
        <dbReference type="ARBA" id="ARBA00024867"/>
    </source>
</evidence>
<dbReference type="PANTHER" id="PTHR48111:SF22">
    <property type="entry name" value="REGULATOR OF RPOS"/>
    <property type="match status" value="1"/>
</dbReference>
<dbReference type="AlphaFoldDB" id="A0A1H7FSW4"/>
<dbReference type="RefSeq" id="WP_074828904.1">
    <property type="nucleotide sequence ID" value="NZ_FOAT01000001.1"/>
</dbReference>
<dbReference type="GO" id="GO:0006355">
    <property type="term" value="P:regulation of DNA-templated transcription"/>
    <property type="evidence" value="ECO:0007669"/>
    <property type="project" value="InterPro"/>
</dbReference>
<evidence type="ECO:0000256" key="6">
    <source>
        <dbReference type="ARBA" id="ARBA00023163"/>
    </source>
</evidence>
<dbReference type="Gene3D" id="3.40.50.2300">
    <property type="match status" value="1"/>
</dbReference>
<keyword evidence="5 9" id="KW-0238">DNA-binding</keyword>
<dbReference type="PROSITE" id="PS51755">
    <property type="entry name" value="OMPR_PHOB"/>
    <property type="match status" value="1"/>
</dbReference>
<comment type="function">
    <text evidence="7">May play the central regulatory role in sporulation. It may be an element of the effector pathway responsible for the activation of sporulation genes in response to nutritional stress. Spo0A may act in concert with spo0H (a sigma factor) to control the expression of some genes that are critical to the sporulation process.</text>
</comment>
<evidence type="ECO:0000259" key="10">
    <source>
        <dbReference type="PROSITE" id="PS50110"/>
    </source>
</evidence>
<dbReference type="GO" id="GO:0000156">
    <property type="term" value="F:phosphorelay response regulator activity"/>
    <property type="evidence" value="ECO:0007669"/>
    <property type="project" value="TreeGrafter"/>
</dbReference>
<dbReference type="OrthoDB" id="9790442at2"/>
<feature type="modified residue" description="4-aspartylphosphate" evidence="8">
    <location>
        <position position="51"/>
    </location>
</feature>
<keyword evidence="6" id="KW-0804">Transcription</keyword>
<dbReference type="SMART" id="SM00862">
    <property type="entry name" value="Trans_reg_C"/>
    <property type="match status" value="1"/>
</dbReference>
<evidence type="ECO:0000256" key="5">
    <source>
        <dbReference type="ARBA" id="ARBA00023125"/>
    </source>
</evidence>
<evidence type="ECO:0000256" key="2">
    <source>
        <dbReference type="ARBA" id="ARBA00022553"/>
    </source>
</evidence>
<dbReference type="GO" id="GO:0032993">
    <property type="term" value="C:protein-DNA complex"/>
    <property type="evidence" value="ECO:0007669"/>
    <property type="project" value="TreeGrafter"/>
</dbReference>
<proteinExistence type="predicted"/>